<dbReference type="InterPro" id="IPR025965">
    <property type="entry name" value="FlgD/Vpr_Ig-like"/>
</dbReference>
<keyword evidence="9" id="KW-1185">Reference proteome</keyword>
<keyword evidence="8" id="KW-0969">Cilium</keyword>
<accession>A0A844AXY4</accession>
<organism evidence="8 9">
    <name type="scientific">Tritonibacter aquimaris</name>
    <dbReference type="NCBI Taxonomy" id="2663379"/>
    <lineage>
        <taxon>Bacteria</taxon>
        <taxon>Pseudomonadati</taxon>
        <taxon>Pseudomonadota</taxon>
        <taxon>Alphaproteobacteria</taxon>
        <taxon>Rhodobacterales</taxon>
        <taxon>Paracoccaceae</taxon>
        <taxon>Tritonibacter</taxon>
    </lineage>
</organism>
<reference evidence="8 9" key="1">
    <citation type="submission" date="2019-10" db="EMBL/GenBank/DDBJ databases">
        <title>Epibacterium sp. nov., isolated from seawater.</title>
        <authorList>
            <person name="Zhang X."/>
            <person name="Li N."/>
        </authorList>
    </citation>
    <scope>NUCLEOTIDE SEQUENCE [LARGE SCALE GENOMIC DNA]</scope>
    <source>
        <strain evidence="8 9">SM1969</strain>
    </source>
</reference>
<feature type="domain" description="FlgD/Vpr Ig-like" evidence="7">
    <location>
        <begin position="108"/>
        <end position="177"/>
    </location>
</feature>
<evidence type="ECO:0000256" key="6">
    <source>
        <dbReference type="SAM" id="MobiDB-lite"/>
    </source>
</evidence>
<comment type="similarity">
    <text evidence="1 5">Belongs to the FlgD family.</text>
</comment>
<keyword evidence="8" id="KW-0282">Flagellum</keyword>
<name>A0A844AXY4_9RHOB</name>
<comment type="caution">
    <text evidence="8">The sequence shown here is derived from an EMBL/GenBank/DDBJ whole genome shotgun (WGS) entry which is preliminary data.</text>
</comment>
<feature type="region of interest" description="Disordered" evidence="6">
    <location>
        <begin position="1"/>
        <end position="23"/>
    </location>
</feature>
<keyword evidence="3 5" id="KW-1005">Bacterial flagellum biogenesis</keyword>
<evidence type="ECO:0000259" key="7">
    <source>
        <dbReference type="Pfam" id="PF13860"/>
    </source>
</evidence>
<gene>
    <name evidence="8" type="primary">flgD</name>
    <name evidence="8" type="ORF">GG681_05250</name>
</gene>
<evidence type="ECO:0000256" key="2">
    <source>
        <dbReference type="ARBA" id="ARBA00016013"/>
    </source>
</evidence>
<protein>
    <recommendedName>
        <fullName evidence="2 5">Basal-body rod modification protein FlgD</fullName>
    </recommendedName>
</protein>
<dbReference type="RefSeq" id="WP_153545817.1">
    <property type="nucleotide sequence ID" value="NZ_WIXK01000002.1"/>
</dbReference>
<dbReference type="EMBL" id="WIXK01000002">
    <property type="protein sequence ID" value="MQY42036.1"/>
    <property type="molecule type" value="Genomic_DNA"/>
</dbReference>
<dbReference type="Pfam" id="PF03963">
    <property type="entry name" value="FlgD"/>
    <property type="match status" value="1"/>
</dbReference>
<dbReference type="Proteomes" id="UP000436694">
    <property type="component" value="Unassembled WGS sequence"/>
</dbReference>
<keyword evidence="8" id="KW-0966">Cell projection</keyword>
<dbReference type="GO" id="GO:0044781">
    <property type="term" value="P:bacterial-type flagellum organization"/>
    <property type="evidence" value="ECO:0007669"/>
    <property type="project" value="UniProtKB-UniRule"/>
</dbReference>
<evidence type="ECO:0000256" key="4">
    <source>
        <dbReference type="ARBA" id="ARBA00024746"/>
    </source>
</evidence>
<evidence type="ECO:0000256" key="5">
    <source>
        <dbReference type="RuleBase" id="RU362076"/>
    </source>
</evidence>
<evidence type="ECO:0000256" key="3">
    <source>
        <dbReference type="ARBA" id="ARBA00022795"/>
    </source>
</evidence>
<evidence type="ECO:0000313" key="8">
    <source>
        <dbReference type="EMBL" id="MQY42036.1"/>
    </source>
</evidence>
<dbReference type="Pfam" id="PF13860">
    <property type="entry name" value="FlgD_ig"/>
    <property type="match status" value="1"/>
</dbReference>
<evidence type="ECO:0000256" key="1">
    <source>
        <dbReference type="ARBA" id="ARBA00010577"/>
    </source>
</evidence>
<sequence length="225" mass="23932">MTTPVTNSSTLPTGGAFSASTSGRAAGISTDFETFLRLLTTQARYQDPLEPLDSQEYASQLAQFSMVEQQVQGNDLLAGMQAQLSLSAMATVTQWVGMEARAAVPGHFDGSTPIAVSPNPVATADDVRLIVKNEDGTEVNRILLPVSAEPYNWDGTDADGNVLPSGSYSFTMESYRDDELLLSETAEIYSSIRETQLQGNQVILIMNGGSAISSTDVTALRDPGA</sequence>
<comment type="function">
    <text evidence="4 5">Required for flagellar hook formation. May act as a scaffolding protein.</text>
</comment>
<dbReference type="InterPro" id="IPR005648">
    <property type="entry name" value="FlgD"/>
</dbReference>
<dbReference type="Gene3D" id="2.30.30.910">
    <property type="match status" value="1"/>
</dbReference>
<dbReference type="Gene3D" id="2.60.40.4070">
    <property type="match status" value="1"/>
</dbReference>
<dbReference type="AlphaFoldDB" id="A0A844AXY4"/>
<dbReference type="NCBIfam" id="NF009453">
    <property type="entry name" value="PRK12813.1"/>
    <property type="match status" value="1"/>
</dbReference>
<evidence type="ECO:0000313" key="9">
    <source>
        <dbReference type="Proteomes" id="UP000436694"/>
    </source>
</evidence>
<proteinExistence type="inferred from homology"/>